<evidence type="ECO:0000256" key="8">
    <source>
        <dbReference type="SAM" id="MobiDB-lite"/>
    </source>
</evidence>
<dbReference type="Gene3D" id="3.40.250.10">
    <property type="entry name" value="Rhodanese-like domain"/>
    <property type="match status" value="1"/>
</dbReference>
<dbReference type="InterPro" id="IPR001394">
    <property type="entry name" value="Peptidase_C19_UCH"/>
</dbReference>
<keyword evidence="5" id="KW-0833">Ubl conjugation pathway</keyword>
<feature type="domain" description="USP" evidence="9">
    <location>
        <begin position="995"/>
        <end position="1346"/>
    </location>
</feature>
<dbReference type="EMBL" id="CP144527">
    <property type="protein sequence ID" value="WWC72456.1"/>
    <property type="molecule type" value="Genomic_DNA"/>
</dbReference>
<dbReference type="InterPro" id="IPR018200">
    <property type="entry name" value="USP_CS"/>
</dbReference>
<evidence type="ECO:0000313" key="10">
    <source>
        <dbReference type="EMBL" id="WWC72456.1"/>
    </source>
</evidence>
<evidence type="ECO:0000313" key="11">
    <source>
        <dbReference type="Proteomes" id="UP000094020"/>
    </source>
</evidence>
<dbReference type="KEGG" id="kpin:30175591"/>
<feature type="region of interest" description="Disordered" evidence="8">
    <location>
        <begin position="370"/>
        <end position="608"/>
    </location>
</feature>
<feature type="compositionally biased region" description="Pro residues" evidence="8">
    <location>
        <begin position="577"/>
        <end position="589"/>
    </location>
</feature>
<dbReference type="RefSeq" id="XP_070059417.1">
    <property type="nucleotide sequence ID" value="XM_070203316.1"/>
</dbReference>
<comment type="catalytic activity">
    <reaction evidence="1">
        <text>Thiol-dependent hydrolysis of ester, thioester, amide, peptide and isopeptide bonds formed by the C-terminal Gly of ubiquitin (a 76-residue protein attached to proteins as an intracellular targeting signal).</text>
        <dbReference type="EC" id="3.4.19.12"/>
    </reaction>
</comment>
<dbReference type="InterPro" id="IPR038765">
    <property type="entry name" value="Papain-like_cys_pep_sf"/>
</dbReference>
<dbReference type="SUPFAM" id="SSF52821">
    <property type="entry name" value="Rhodanese/Cell cycle control phosphatase"/>
    <property type="match status" value="1"/>
</dbReference>
<reference evidence="10" key="2">
    <citation type="submission" date="2024-02" db="EMBL/GenBank/DDBJ databases">
        <title>Comparative genomics of Cryptococcus and Kwoniella reveals pathogenesis evolution and contrasting modes of karyotype evolution via chromosome fusion or intercentromeric recombination.</title>
        <authorList>
            <person name="Coelho M.A."/>
            <person name="David-Palma M."/>
            <person name="Shea T."/>
            <person name="Bowers K."/>
            <person name="McGinley-Smith S."/>
            <person name="Mohammad A.W."/>
            <person name="Gnirke A."/>
            <person name="Yurkov A.M."/>
            <person name="Nowrousian M."/>
            <person name="Sun S."/>
            <person name="Cuomo C.A."/>
            <person name="Heitman J."/>
        </authorList>
    </citation>
    <scope>NUCLEOTIDE SEQUENCE</scope>
    <source>
        <strain evidence="10">CBS 10737</strain>
    </source>
</reference>
<name>A0AAJ8MS56_9TREE</name>
<feature type="compositionally biased region" description="Pro residues" evidence="8">
    <location>
        <begin position="294"/>
        <end position="310"/>
    </location>
</feature>
<dbReference type="CDD" id="cd02674">
    <property type="entry name" value="Peptidase_C19R"/>
    <property type="match status" value="1"/>
</dbReference>
<accession>A0AAJ8MS56</accession>
<dbReference type="Gene3D" id="3.90.70.10">
    <property type="entry name" value="Cysteine proteinases"/>
    <property type="match status" value="1"/>
</dbReference>
<evidence type="ECO:0000256" key="2">
    <source>
        <dbReference type="ARBA" id="ARBA00009085"/>
    </source>
</evidence>
<reference evidence="10" key="1">
    <citation type="submission" date="2013-07" db="EMBL/GenBank/DDBJ databases">
        <authorList>
            <consortium name="The Broad Institute Genome Sequencing Platform"/>
            <person name="Cuomo C."/>
            <person name="Litvintseva A."/>
            <person name="Chen Y."/>
            <person name="Heitman J."/>
            <person name="Sun S."/>
            <person name="Springer D."/>
            <person name="Dromer F."/>
            <person name="Young S.K."/>
            <person name="Zeng Q."/>
            <person name="Gargeya S."/>
            <person name="Fitzgerald M."/>
            <person name="Abouelleil A."/>
            <person name="Alvarado L."/>
            <person name="Berlin A.M."/>
            <person name="Chapman S.B."/>
            <person name="Dewar J."/>
            <person name="Goldberg J."/>
            <person name="Griggs A."/>
            <person name="Gujja S."/>
            <person name="Hansen M."/>
            <person name="Howarth C."/>
            <person name="Imamovic A."/>
            <person name="Larimer J."/>
            <person name="McCowan C."/>
            <person name="Murphy C."/>
            <person name="Pearson M."/>
            <person name="Priest M."/>
            <person name="Roberts A."/>
            <person name="Saif S."/>
            <person name="Shea T."/>
            <person name="Sykes S."/>
            <person name="Wortman J."/>
            <person name="Nusbaum C."/>
            <person name="Birren B."/>
        </authorList>
    </citation>
    <scope>NUCLEOTIDE SEQUENCE</scope>
    <source>
        <strain evidence="10">CBS 10737</strain>
    </source>
</reference>
<evidence type="ECO:0000259" key="9">
    <source>
        <dbReference type="PROSITE" id="PS50235"/>
    </source>
</evidence>
<dbReference type="InterPro" id="IPR036873">
    <property type="entry name" value="Rhodanese-like_dom_sf"/>
</dbReference>
<feature type="compositionally biased region" description="Polar residues" evidence="8">
    <location>
        <begin position="246"/>
        <end position="273"/>
    </location>
</feature>
<feature type="region of interest" description="Disordered" evidence="8">
    <location>
        <begin position="842"/>
        <end position="908"/>
    </location>
</feature>
<evidence type="ECO:0000256" key="5">
    <source>
        <dbReference type="ARBA" id="ARBA00022786"/>
    </source>
</evidence>
<dbReference type="GO" id="GO:0006508">
    <property type="term" value="P:proteolysis"/>
    <property type="evidence" value="ECO:0007669"/>
    <property type="project" value="UniProtKB-KW"/>
</dbReference>
<evidence type="ECO:0000256" key="1">
    <source>
        <dbReference type="ARBA" id="ARBA00000707"/>
    </source>
</evidence>
<dbReference type="GO" id="GO:0004843">
    <property type="term" value="F:cysteine-type deubiquitinase activity"/>
    <property type="evidence" value="ECO:0007669"/>
    <property type="project" value="UniProtKB-EC"/>
</dbReference>
<dbReference type="Proteomes" id="UP000094020">
    <property type="component" value="Chromosome 9"/>
</dbReference>
<sequence length="1348" mass="147643">MSRSTSLTSVPLTDLQSMASYDEDIQSRSPKEWFDRAKHEADLAILAERSNRKEEMFLAYTRSCQAYSYCKMHPGLKDLKKSDSHWNERVKDFKETYEAFLGKAKDIKEQLKKRDVETNGASSSRPGPSRSESGPDIRGGGSIADRLKALGGQGMDVGNPTKRFGKDLPSPTVSSNRPSAAPANHIHVSATSAQPSSTGASAGGNLGSLRTTKPAGTRQRSGSGASLHSLTPSGTSSAPSAKPPTIQESGSAATVRPSATGSSTRSRRNTNPTEGDRPLPVAPINNNSQTSLNHPPPAASTSKPPLPPIPSTLTSRKLVAQSQPNNEADTSSGTLKDFEKAFPSLSEFGKQFQDDDEDLVKANARIAQWSSSIQSSKHSEKSGQPNGSVNGLAKFTQHNPTIEENGEHSPEIHLPDVPSFPTLPSAPIERPGRSSSPLPPPPQRPDSINALERIESGHGDVKKALSPPMPDAGAGLKRPASTPNVATLPGDVDLLSDEPIIEDEKDKHPSRPSAPVLPASKPNNLPNGVVKDNAPNGVTRDTAPTAGLRDLVSPTLSFPVATPTPPQNSPHTRHSLPHPPSMTPRPPTSQPNGLTHSQDFKKPKFPFSNSVTPDELRSYFLNPAVDILLLDVRAEEEYKRGYVGREYEPRGAKITVVWMDPTVLMRDGINSQKLEDSLSLSPPAQQKAFASRHTYDLLVVYDSKSTNWPTKEQKATPASRLWESIYQYEFTAKKLERTPVMLVGGYEAWREFIKMRASKHQQAYAAQLAQSHGNGNGHGHSQSVQVNGQSRPYNPKTNGYTHSSSTSRLDRVTSPSSSVDLSKRANRDMPVYQSAPYAKNITDSFGHAPQSMTGEPSSYISGQPSRSYAPSPISHTRSPSNYSSSATPITAPPQASIHPGPGARRRSDYLDQHGQAYSGSALTTAPSPRPAVDYPQAHALSSANLAQPPPAAINPMDRYDTRPAVVRSGSIRGLDLVAREGDEVRYWNDVVLGLTGLKNLGNTCYMNSTLQCLSATYPFTSIFLDGSYKRSINMNNKLGTQGNLANAFAELLKALWKEDYTFLSPVTFRKNIITFAAQFSGTDQHDSQEFLSFVLDGLHEDLNRVKIKPPPVDMSPEREAALETLPPAVASEKEWQIYKMRNDSFIVDLFQGQYRNRLECLTCHKTSTTYDTFMYMSLPVPSGKSKVVIQELIDEFVKAEVMEKEDAWNCPRCKVPRKATKTLTISRLPPVLLIQLKRFTTQNGVFWDKSETPVIFPVKSLDLTRYVPIRQPTGNEDLDDPRCQIGPFKYDLYGVSNHMGTLSSGHYTAYVKSSKGWMYCEDSKISKAHEKDVVSRPAYILFYKRIKT</sequence>
<dbReference type="InterPro" id="IPR028889">
    <property type="entry name" value="USP"/>
</dbReference>
<feature type="compositionally biased region" description="Polar residues" evidence="8">
    <location>
        <begin position="284"/>
        <end position="293"/>
    </location>
</feature>
<dbReference type="Pfam" id="PF00443">
    <property type="entry name" value="UCH"/>
    <property type="match status" value="1"/>
</dbReference>
<organism evidence="10 11">
    <name type="scientific">Kwoniella pini CBS 10737</name>
    <dbReference type="NCBI Taxonomy" id="1296096"/>
    <lineage>
        <taxon>Eukaryota</taxon>
        <taxon>Fungi</taxon>
        <taxon>Dikarya</taxon>
        <taxon>Basidiomycota</taxon>
        <taxon>Agaricomycotina</taxon>
        <taxon>Tremellomycetes</taxon>
        <taxon>Tremellales</taxon>
        <taxon>Cryptococcaceae</taxon>
        <taxon>Kwoniella</taxon>
    </lineage>
</organism>
<feature type="compositionally biased region" description="Polar residues" evidence="8">
    <location>
        <begin position="320"/>
        <end position="334"/>
    </location>
</feature>
<proteinExistence type="inferred from homology"/>
<dbReference type="PROSITE" id="PS50235">
    <property type="entry name" value="USP_3"/>
    <property type="match status" value="1"/>
</dbReference>
<feature type="compositionally biased region" description="Polar residues" evidence="8">
    <location>
        <begin position="850"/>
        <end position="888"/>
    </location>
</feature>
<feature type="compositionally biased region" description="Low complexity" evidence="8">
    <location>
        <begin position="122"/>
        <end position="134"/>
    </location>
</feature>
<comment type="similarity">
    <text evidence="2">Belongs to the peptidase C19 family.</text>
</comment>
<feature type="compositionally biased region" description="Basic and acidic residues" evidence="8">
    <location>
        <begin position="405"/>
        <end position="414"/>
    </location>
</feature>
<feature type="compositionally biased region" description="Basic and acidic residues" evidence="8">
    <location>
        <begin position="452"/>
        <end position="463"/>
    </location>
</feature>
<dbReference type="PROSITE" id="PS00973">
    <property type="entry name" value="USP_2"/>
    <property type="match status" value="1"/>
</dbReference>
<feature type="region of interest" description="Disordered" evidence="8">
    <location>
        <begin position="111"/>
        <end position="336"/>
    </location>
</feature>
<feature type="region of interest" description="Disordered" evidence="8">
    <location>
        <begin position="764"/>
        <end position="827"/>
    </location>
</feature>
<keyword evidence="6" id="KW-0378">Hydrolase</keyword>
<gene>
    <name evidence="10" type="ORF">I206_106418</name>
</gene>
<dbReference type="GO" id="GO:0016579">
    <property type="term" value="P:protein deubiquitination"/>
    <property type="evidence" value="ECO:0007669"/>
    <property type="project" value="InterPro"/>
</dbReference>
<protein>
    <recommendedName>
        <fullName evidence="3">ubiquitinyl hydrolase 1</fullName>
        <ecNumber evidence="3">3.4.19.12</ecNumber>
    </recommendedName>
</protein>
<evidence type="ECO:0000256" key="6">
    <source>
        <dbReference type="ARBA" id="ARBA00022801"/>
    </source>
</evidence>
<dbReference type="EC" id="3.4.19.12" evidence="3"/>
<keyword evidence="7" id="KW-0788">Thiol protease</keyword>
<evidence type="ECO:0000256" key="7">
    <source>
        <dbReference type="ARBA" id="ARBA00022807"/>
    </source>
</evidence>
<dbReference type="PANTHER" id="PTHR21646">
    <property type="entry name" value="UBIQUITIN CARBOXYL-TERMINAL HYDROLASE"/>
    <property type="match status" value="1"/>
</dbReference>
<feature type="compositionally biased region" description="Polar residues" evidence="8">
    <location>
        <begin position="218"/>
        <end position="239"/>
    </location>
</feature>
<dbReference type="Gene3D" id="1.20.58.80">
    <property type="entry name" value="Phosphotransferase system, lactose/cellobiose-type IIA subunit"/>
    <property type="match status" value="1"/>
</dbReference>
<evidence type="ECO:0000256" key="3">
    <source>
        <dbReference type="ARBA" id="ARBA00012759"/>
    </source>
</evidence>
<dbReference type="GeneID" id="30175591"/>
<dbReference type="InterPro" id="IPR050185">
    <property type="entry name" value="Ub_carboxyl-term_hydrolase"/>
</dbReference>
<feature type="compositionally biased region" description="Polar residues" evidence="8">
    <location>
        <begin position="784"/>
        <end position="820"/>
    </location>
</feature>
<feature type="compositionally biased region" description="Polar residues" evidence="8">
    <location>
        <begin position="189"/>
        <end position="200"/>
    </location>
</feature>
<dbReference type="PROSITE" id="PS00972">
    <property type="entry name" value="USP_1"/>
    <property type="match status" value="1"/>
</dbReference>
<keyword evidence="11" id="KW-1185">Reference proteome</keyword>
<keyword evidence="4" id="KW-0645">Protease</keyword>
<evidence type="ECO:0000256" key="4">
    <source>
        <dbReference type="ARBA" id="ARBA00022670"/>
    </source>
</evidence>
<dbReference type="PANTHER" id="PTHR21646:SF95">
    <property type="entry name" value="UBIQUITIN CARBOXYL-TERMINAL HYDROLASE 4-RELATED"/>
    <property type="match status" value="1"/>
</dbReference>
<dbReference type="SUPFAM" id="SSF54001">
    <property type="entry name" value="Cysteine proteinases"/>
    <property type="match status" value="1"/>
</dbReference>